<sequence length="873" mass="93693">MRQADQAPRSYSIHDAVSRERALSDVSGSVSAYAADEDDYSDEDESPLGLHCLPTLSRRTHKALVLLLTFWCYACFHASRKPLSVVKSVLTGESNVAQTIWAAYDAGPLDPRLLNDMERHHHHKHHHHHHDDDDDKHHHHKKHHHEHHKHHKHHHHHDPSPPPSPPPPSPPPPRPSPPPPSPPPPSPPPPSPPPPSPPPPVPPPPSPSPPPAPGPSPGPAPQKAGWAPFNASGGRLLLGKLDVAFLGAYAVGMFCVGHLADRMHLRKFLTFGMLASAAAVCAFGMAQFLEIHQLWYFVIIQIVGGFMQATGWPSVVAVMANWYGKGKRGAVMGVWNAHTSVGNILGSAVAAACLSWGWGWAFLIPGAALAFAGLIVWLFLVVEPEEAGLLKMKDSLVGSEISTPYSSVTSLSEDTLHYLDTHQHLLPGAKRPPSASSRSRVASMRHSASDPALRSLSRSPPFSEGSERMMEIHNMRRANSRSPTNISDSGVRYSSSPLGRDAHWDALAARQGPAAAPAADALMAPMERESPMRGGWGGLSGSAGEQQDAGRVSVPPDQPMLSAGLGSELRPRQRWAWSWRGQHRRSRLKRQLVGVSSTLCIVEVPRAQLADRAERARGISIWGALRIPGVLVFAATLFCSKLVAYVFLYWLPYYLNAIPIGGQRLTPQAAGNLSILFDVGGVLGGALAGSLSDKCGAAASVSAAFVLASVPAMLLYRSYGHLSLGWNVFLMAAAGCFVNGPYALITTAVSADLGNHSSVAGNEKALATVTAIIDGMGSLGAALGPLLTSYLSQTQGGFNSVFYMLYASSLAAAVLLSRLVINEIGAAMEKRRKRKQKAAFYSIADPEMLERLLADGALLHSQPQLPSWADQLP</sequence>
<feature type="transmembrane region" description="Helical" evidence="6">
    <location>
        <begin position="728"/>
        <end position="753"/>
    </location>
</feature>
<feature type="region of interest" description="Disordered" evidence="5">
    <location>
        <begin position="120"/>
        <end position="226"/>
    </location>
</feature>
<keyword evidence="9" id="KW-1185">Reference proteome</keyword>
<evidence type="ECO:0000256" key="4">
    <source>
        <dbReference type="ARBA" id="ARBA00023136"/>
    </source>
</evidence>
<feature type="compositionally biased region" description="Low complexity" evidence="5">
    <location>
        <begin position="434"/>
        <end position="446"/>
    </location>
</feature>
<reference evidence="8 9" key="1">
    <citation type="submission" date="2023-10" db="EMBL/GenBank/DDBJ databases">
        <authorList>
            <person name="Maclean D."/>
            <person name="Macfadyen A."/>
        </authorList>
    </citation>
    <scope>NUCLEOTIDE SEQUENCE [LARGE SCALE GENOMIC DNA]</scope>
</reference>
<keyword evidence="2 6" id="KW-0812">Transmembrane</keyword>
<feature type="transmembrane region" description="Helical" evidence="6">
    <location>
        <begin position="335"/>
        <end position="357"/>
    </location>
</feature>
<protein>
    <recommendedName>
        <fullName evidence="7">Major facilitator superfamily (MFS) profile domain-containing protein</fullName>
    </recommendedName>
</protein>
<evidence type="ECO:0000256" key="6">
    <source>
        <dbReference type="SAM" id="Phobius"/>
    </source>
</evidence>
<evidence type="ECO:0000259" key="7">
    <source>
        <dbReference type="PROSITE" id="PS50850"/>
    </source>
</evidence>
<evidence type="ECO:0000313" key="9">
    <source>
        <dbReference type="Proteomes" id="UP001314263"/>
    </source>
</evidence>
<dbReference type="AlphaFoldDB" id="A0AAV1HWS5"/>
<dbReference type="SUPFAM" id="SSF103473">
    <property type="entry name" value="MFS general substrate transporter"/>
    <property type="match status" value="1"/>
</dbReference>
<evidence type="ECO:0000256" key="5">
    <source>
        <dbReference type="SAM" id="MobiDB-lite"/>
    </source>
</evidence>
<feature type="compositionally biased region" description="Basic residues" evidence="5">
    <location>
        <begin position="120"/>
        <end position="129"/>
    </location>
</feature>
<evidence type="ECO:0000256" key="2">
    <source>
        <dbReference type="ARBA" id="ARBA00022692"/>
    </source>
</evidence>
<evidence type="ECO:0000256" key="3">
    <source>
        <dbReference type="ARBA" id="ARBA00022989"/>
    </source>
</evidence>
<organism evidence="8 9">
    <name type="scientific">Coccomyxa viridis</name>
    <dbReference type="NCBI Taxonomy" id="1274662"/>
    <lineage>
        <taxon>Eukaryota</taxon>
        <taxon>Viridiplantae</taxon>
        <taxon>Chlorophyta</taxon>
        <taxon>core chlorophytes</taxon>
        <taxon>Trebouxiophyceae</taxon>
        <taxon>Trebouxiophyceae incertae sedis</taxon>
        <taxon>Coccomyxaceae</taxon>
        <taxon>Coccomyxa</taxon>
    </lineage>
</organism>
<feature type="transmembrane region" description="Helical" evidence="6">
    <location>
        <begin position="268"/>
        <end position="289"/>
    </location>
</feature>
<dbReference type="GO" id="GO:0016020">
    <property type="term" value="C:membrane"/>
    <property type="evidence" value="ECO:0007669"/>
    <property type="project" value="UniProtKB-SubCell"/>
</dbReference>
<feature type="compositionally biased region" description="Basic residues" evidence="5">
    <location>
        <begin position="137"/>
        <end position="157"/>
    </location>
</feature>
<gene>
    <name evidence="8" type="ORF">CVIRNUC_001283</name>
</gene>
<feature type="transmembrane region" description="Helical" evidence="6">
    <location>
        <begin position="765"/>
        <end position="788"/>
    </location>
</feature>
<dbReference type="PANTHER" id="PTHR43184">
    <property type="entry name" value="MAJOR FACILITATOR SUPERFAMILY TRANSPORTER 16, ISOFORM B"/>
    <property type="match status" value="1"/>
</dbReference>
<feature type="transmembrane region" description="Helical" evidence="6">
    <location>
        <begin position="295"/>
        <end position="323"/>
    </location>
</feature>
<feature type="region of interest" description="Disordered" evidence="5">
    <location>
        <begin position="425"/>
        <end position="465"/>
    </location>
</feature>
<feature type="compositionally biased region" description="Pro residues" evidence="5">
    <location>
        <begin position="160"/>
        <end position="220"/>
    </location>
</feature>
<dbReference type="InterPro" id="IPR020846">
    <property type="entry name" value="MFS_dom"/>
</dbReference>
<dbReference type="PANTHER" id="PTHR43184:SF12">
    <property type="entry name" value="SUGAR PHOSPHATE EXCHANGER 3"/>
    <property type="match status" value="1"/>
</dbReference>
<evidence type="ECO:0000313" key="8">
    <source>
        <dbReference type="EMBL" id="CAK0740864.1"/>
    </source>
</evidence>
<feature type="compositionally biased region" description="Polar residues" evidence="5">
    <location>
        <begin position="480"/>
        <end position="497"/>
    </location>
</feature>
<evidence type="ECO:0000256" key="1">
    <source>
        <dbReference type="ARBA" id="ARBA00004141"/>
    </source>
</evidence>
<accession>A0AAV1HWS5</accession>
<keyword evidence="3 6" id="KW-1133">Transmembrane helix</keyword>
<dbReference type="Pfam" id="PF07690">
    <property type="entry name" value="MFS_1"/>
    <property type="match status" value="2"/>
</dbReference>
<dbReference type="Gene3D" id="1.20.1250.20">
    <property type="entry name" value="MFS general substrate transporter like domains"/>
    <property type="match status" value="2"/>
</dbReference>
<feature type="transmembrane region" description="Helical" evidence="6">
    <location>
        <begin position="237"/>
        <end position="256"/>
    </location>
</feature>
<feature type="transmembrane region" description="Helical" evidence="6">
    <location>
        <begin position="800"/>
        <end position="821"/>
    </location>
</feature>
<dbReference type="InterPro" id="IPR011701">
    <property type="entry name" value="MFS"/>
</dbReference>
<feature type="domain" description="Major facilitator superfamily (MFS) profile" evidence="7">
    <location>
        <begin position="96"/>
        <end position="825"/>
    </location>
</feature>
<dbReference type="GO" id="GO:0022857">
    <property type="term" value="F:transmembrane transporter activity"/>
    <property type="evidence" value="ECO:0007669"/>
    <property type="project" value="InterPro"/>
</dbReference>
<comment type="subcellular location">
    <subcellularLocation>
        <location evidence="1">Membrane</location>
        <topology evidence="1">Multi-pass membrane protein</topology>
    </subcellularLocation>
</comment>
<dbReference type="InterPro" id="IPR036259">
    <property type="entry name" value="MFS_trans_sf"/>
</dbReference>
<feature type="transmembrane region" description="Helical" evidence="6">
    <location>
        <begin position="363"/>
        <end position="382"/>
    </location>
</feature>
<feature type="transmembrane region" description="Helical" evidence="6">
    <location>
        <begin position="627"/>
        <end position="650"/>
    </location>
</feature>
<dbReference type="PRINTS" id="PR01217">
    <property type="entry name" value="PRICHEXTENSN"/>
</dbReference>
<dbReference type="PROSITE" id="PS50850">
    <property type="entry name" value="MFS"/>
    <property type="match status" value="1"/>
</dbReference>
<proteinExistence type="predicted"/>
<name>A0AAV1HWS5_9CHLO</name>
<feature type="transmembrane region" description="Helical" evidence="6">
    <location>
        <begin position="695"/>
        <end position="716"/>
    </location>
</feature>
<feature type="region of interest" description="Disordered" evidence="5">
    <location>
        <begin position="478"/>
        <end position="497"/>
    </location>
</feature>
<comment type="caution">
    <text evidence="8">The sequence shown here is derived from an EMBL/GenBank/DDBJ whole genome shotgun (WGS) entry which is preliminary data.</text>
</comment>
<dbReference type="EMBL" id="CAUYUE010000002">
    <property type="protein sequence ID" value="CAK0740864.1"/>
    <property type="molecule type" value="Genomic_DNA"/>
</dbReference>
<keyword evidence="4 6" id="KW-0472">Membrane</keyword>
<dbReference type="Proteomes" id="UP001314263">
    <property type="component" value="Unassembled WGS sequence"/>
</dbReference>
<feature type="transmembrane region" description="Helical" evidence="6">
    <location>
        <begin position="670"/>
        <end position="688"/>
    </location>
</feature>